<dbReference type="InterPro" id="IPR027379">
    <property type="entry name" value="CLS_N"/>
</dbReference>
<feature type="transmembrane region" description="Helical" evidence="7">
    <location>
        <begin position="36"/>
        <end position="54"/>
    </location>
</feature>
<evidence type="ECO:0000259" key="8">
    <source>
        <dbReference type="Pfam" id="PF13396"/>
    </source>
</evidence>
<evidence type="ECO:0000256" key="1">
    <source>
        <dbReference type="ARBA" id="ARBA00004651"/>
    </source>
</evidence>
<dbReference type="Pfam" id="PF13396">
    <property type="entry name" value="PLDc_N"/>
    <property type="match status" value="1"/>
</dbReference>
<proteinExistence type="predicted"/>
<dbReference type="EMBL" id="CP074405">
    <property type="protein sequence ID" value="QVI61532.1"/>
    <property type="molecule type" value="Genomic_DNA"/>
</dbReference>
<reference evidence="9 10" key="1">
    <citation type="submission" date="2021-05" db="EMBL/GenBank/DDBJ databases">
        <title>Novel species in genus Cellulomonas.</title>
        <authorList>
            <person name="Zhang G."/>
        </authorList>
    </citation>
    <scope>NUCLEOTIDE SEQUENCE [LARGE SCALE GENOMIC DNA]</scope>
    <source>
        <strain evidence="10">zg-ZUI222</strain>
    </source>
</reference>
<dbReference type="Proteomes" id="UP000677804">
    <property type="component" value="Chromosome"/>
</dbReference>
<feature type="transmembrane region" description="Helical" evidence="7">
    <location>
        <begin position="6"/>
        <end position="24"/>
    </location>
</feature>
<keyword evidence="2" id="KW-1003">Cell membrane</keyword>
<feature type="domain" description="Cardiolipin synthase N-terminal" evidence="8">
    <location>
        <begin position="12"/>
        <end position="56"/>
    </location>
</feature>
<evidence type="ECO:0000256" key="2">
    <source>
        <dbReference type="ARBA" id="ARBA00022475"/>
    </source>
</evidence>
<sequence length="139" mass="14635">MLRYLPIVIVVALSVYCVFDVLGSDERRRRGLSRHLWLLVVLVPLVGAVAWLLAGRGSSQGGVARRGTGPVAPDDDPEFLFRLDQERRRRQQERDARGDGDGGKGADDAPGARGGDAPDDGDGTADGTGPAASDDAPSA</sequence>
<feature type="region of interest" description="Disordered" evidence="6">
    <location>
        <begin position="58"/>
        <end position="139"/>
    </location>
</feature>
<dbReference type="RefSeq" id="WP_207339110.1">
    <property type="nucleotide sequence ID" value="NZ_CP074405.1"/>
</dbReference>
<evidence type="ECO:0000256" key="6">
    <source>
        <dbReference type="SAM" id="MobiDB-lite"/>
    </source>
</evidence>
<accession>A0ABX8D648</accession>
<keyword evidence="4 7" id="KW-1133">Transmembrane helix</keyword>
<organism evidence="9 10">
    <name type="scientific">Cellulomonas wangleii</name>
    <dbReference type="NCBI Taxonomy" id="2816956"/>
    <lineage>
        <taxon>Bacteria</taxon>
        <taxon>Bacillati</taxon>
        <taxon>Actinomycetota</taxon>
        <taxon>Actinomycetes</taxon>
        <taxon>Micrococcales</taxon>
        <taxon>Cellulomonadaceae</taxon>
        <taxon>Cellulomonas</taxon>
    </lineage>
</organism>
<evidence type="ECO:0000313" key="9">
    <source>
        <dbReference type="EMBL" id="QVI61532.1"/>
    </source>
</evidence>
<keyword evidence="10" id="KW-1185">Reference proteome</keyword>
<comment type="subcellular location">
    <subcellularLocation>
        <location evidence="1">Cell membrane</location>
        <topology evidence="1">Multi-pass membrane protein</topology>
    </subcellularLocation>
</comment>
<name>A0ABX8D648_9CELL</name>
<protein>
    <submittedName>
        <fullName evidence="9">PLDc N-terminal domain-containing protein</fullName>
    </submittedName>
</protein>
<feature type="compositionally biased region" description="Basic and acidic residues" evidence="6">
    <location>
        <begin position="79"/>
        <end position="107"/>
    </location>
</feature>
<evidence type="ECO:0000313" key="10">
    <source>
        <dbReference type="Proteomes" id="UP000677804"/>
    </source>
</evidence>
<evidence type="ECO:0000256" key="5">
    <source>
        <dbReference type="ARBA" id="ARBA00023136"/>
    </source>
</evidence>
<evidence type="ECO:0000256" key="3">
    <source>
        <dbReference type="ARBA" id="ARBA00022692"/>
    </source>
</evidence>
<evidence type="ECO:0000256" key="7">
    <source>
        <dbReference type="SAM" id="Phobius"/>
    </source>
</evidence>
<keyword evidence="5 7" id="KW-0472">Membrane</keyword>
<evidence type="ECO:0000256" key="4">
    <source>
        <dbReference type="ARBA" id="ARBA00022989"/>
    </source>
</evidence>
<gene>
    <name evidence="9" type="ORF">KG103_13780</name>
</gene>
<keyword evidence="3 7" id="KW-0812">Transmembrane</keyword>
<feature type="compositionally biased region" description="Low complexity" evidence="6">
    <location>
        <begin position="125"/>
        <end position="139"/>
    </location>
</feature>